<dbReference type="PANTHER" id="PTHR48111:SF1">
    <property type="entry name" value="TWO-COMPONENT RESPONSE REGULATOR ORR33"/>
    <property type="match status" value="1"/>
</dbReference>
<evidence type="ECO:0000256" key="7">
    <source>
        <dbReference type="PROSITE-ProRule" id="PRU01091"/>
    </source>
</evidence>
<feature type="DNA-binding region" description="OmpR/PhoB-type" evidence="7">
    <location>
        <begin position="122"/>
        <end position="216"/>
    </location>
</feature>
<name>A0ABU9BDV8_9BURK</name>
<dbReference type="Pfam" id="PF00486">
    <property type="entry name" value="Trans_reg_C"/>
    <property type="match status" value="1"/>
</dbReference>
<dbReference type="PROSITE" id="PS50110">
    <property type="entry name" value="RESPONSE_REGULATORY"/>
    <property type="match status" value="1"/>
</dbReference>
<dbReference type="EMBL" id="JBBUTF010000019">
    <property type="protein sequence ID" value="MEK8028104.1"/>
    <property type="molecule type" value="Genomic_DNA"/>
</dbReference>
<dbReference type="RefSeq" id="WP_341375887.1">
    <property type="nucleotide sequence ID" value="NZ_JBBUTF010000019.1"/>
</dbReference>
<dbReference type="InterPro" id="IPR039420">
    <property type="entry name" value="WalR-like"/>
</dbReference>
<keyword evidence="3" id="KW-0805">Transcription regulation</keyword>
<keyword evidence="4 7" id="KW-0238">DNA-binding</keyword>
<dbReference type="InterPro" id="IPR001789">
    <property type="entry name" value="Sig_transdc_resp-reg_receiver"/>
</dbReference>
<dbReference type="InterPro" id="IPR011006">
    <property type="entry name" value="CheY-like_superfamily"/>
</dbReference>
<evidence type="ECO:0000313" key="10">
    <source>
        <dbReference type="EMBL" id="MEK8028104.1"/>
    </source>
</evidence>
<dbReference type="Gene3D" id="1.10.10.10">
    <property type="entry name" value="Winged helix-like DNA-binding domain superfamily/Winged helix DNA-binding domain"/>
    <property type="match status" value="1"/>
</dbReference>
<keyword evidence="1 6" id="KW-0597">Phosphoprotein</keyword>
<proteinExistence type="predicted"/>
<dbReference type="SMART" id="SM00862">
    <property type="entry name" value="Trans_reg_C"/>
    <property type="match status" value="1"/>
</dbReference>
<evidence type="ECO:0000256" key="1">
    <source>
        <dbReference type="ARBA" id="ARBA00022553"/>
    </source>
</evidence>
<evidence type="ECO:0000256" key="3">
    <source>
        <dbReference type="ARBA" id="ARBA00023015"/>
    </source>
</evidence>
<evidence type="ECO:0000259" key="8">
    <source>
        <dbReference type="PROSITE" id="PS50110"/>
    </source>
</evidence>
<dbReference type="PANTHER" id="PTHR48111">
    <property type="entry name" value="REGULATOR OF RPOS"/>
    <property type="match status" value="1"/>
</dbReference>
<evidence type="ECO:0000256" key="5">
    <source>
        <dbReference type="ARBA" id="ARBA00023163"/>
    </source>
</evidence>
<dbReference type="InterPro" id="IPR036388">
    <property type="entry name" value="WH-like_DNA-bd_sf"/>
</dbReference>
<accession>A0ABU9BDV8</accession>
<evidence type="ECO:0000313" key="11">
    <source>
        <dbReference type="Proteomes" id="UP001368500"/>
    </source>
</evidence>
<dbReference type="Gene3D" id="3.40.50.2300">
    <property type="match status" value="1"/>
</dbReference>
<keyword evidence="2" id="KW-0902">Two-component regulatory system</keyword>
<evidence type="ECO:0000259" key="9">
    <source>
        <dbReference type="PROSITE" id="PS51755"/>
    </source>
</evidence>
<dbReference type="SUPFAM" id="SSF52172">
    <property type="entry name" value="CheY-like"/>
    <property type="match status" value="1"/>
</dbReference>
<protein>
    <submittedName>
        <fullName evidence="10">Response regulator transcription factor</fullName>
    </submittedName>
</protein>
<evidence type="ECO:0000256" key="2">
    <source>
        <dbReference type="ARBA" id="ARBA00023012"/>
    </source>
</evidence>
<dbReference type="Pfam" id="PF00072">
    <property type="entry name" value="Response_reg"/>
    <property type="match status" value="1"/>
</dbReference>
<dbReference type="Proteomes" id="UP001368500">
    <property type="component" value="Unassembled WGS sequence"/>
</dbReference>
<feature type="domain" description="Response regulatory" evidence="8">
    <location>
        <begin position="2"/>
        <end position="115"/>
    </location>
</feature>
<dbReference type="Gene3D" id="6.10.250.690">
    <property type="match status" value="1"/>
</dbReference>
<dbReference type="PROSITE" id="PS51755">
    <property type="entry name" value="OMPR_PHOB"/>
    <property type="match status" value="1"/>
</dbReference>
<dbReference type="InterPro" id="IPR016032">
    <property type="entry name" value="Sig_transdc_resp-reg_C-effctor"/>
</dbReference>
<comment type="caution">
    <text evidence="10">The sequence shown here is derived from an EMBL/GenBank/DDBJ whole genome shotgun (WGS) entry which is preliminary data.</text>
</comment>
<evidence type="ECO:0000256" key="4">
    <source>
        <dbReference type="ARBA" id="ARBA00023125"/>
    </source>
</evidence>
<organism evidence="10 11">
    <name type="scientific">Pseudaquabacterium rugosum</name>
    <dbReference type="NCBI Taxonomy" id="2984194"/>
    <lineage>
        <taxon>Bacteria</taxon>
        <taxon>Pseudomonadati</taxon>
        <taxon>Pseudomonadota</taxon>
        <taxon>Betaproteobacteria</taxon>
        <taxon>Burkholderiales</taxon>
        <taxon>Sphaerotilaceae</taxon>
        <taxon>Pseudaquabacterium</taxon>
    </lineage>
</organism>
<gene>
    <name evidence="10" type="ORF">AACH11_19250</name>
</gene>
<dbReference type="CDD" id="cd00383">
    <property type="entry name" value="trans_reg_C"/>
    <property type="match status" value="1"/>
</dbReference>
<feature type="modified residue" description="4-aspartylphosphate" evidence="6">
    <location>
        <position position="50"/>
    </location>
</feature>
<keyword evidence="11" id="KW-1185">Reference proteome</keyword>
<sequence length="219" mass="24594">MRLLLLEDDPTLGSGLHDYLRAEGHQIDWCRSLAEVRLREAEPYDVWLVDWNLPDGSGLQWLRGRRDRGLDTTAVVLTARDQLADRIDGLDSGADDYLVKPFAVEELVARLRAIDRRRTGGLGRRSYGRVEIDFNARAVWADGQPVELTAREWTLLQTLARRAGRIVSAPELEQLVLGGDHELASNALQVHVSHLRAKLGRDLIETVRGLGYRLRSGTA</sequence>
<dbReference type="InterPro" id="IPR001867">
    <property type="entry name" value="OmpR/PhoB-type_DNA-bd"/>
</dbReference>
<reference evidence="10 11" key="1">
    <citation type="submission" date="2024-04" db="EMBL/GenBank/DDBJ databases">
        <title>Novel species of the genus Ideonella isolated from streams.</title>
        <authorList>
            <person name="Lu H."/>
        </authorList>
    </citation>
    <scope>NUCLEOTIDE SEQUENCE [LARGE SCALE GENOMIC DNA]</scope>
    <source>
        <strain evidence="10 11">BYS139W</strain>
    </source>
</reference>
<evidence type="ECO:0000256" key="6">
    <source>
        <dbReference type="PROSITE-ProRule" id="PRU00169"/>
    </source>
</evidence>
<keyword evidence="5" id="KW-0804">Transcription</keyword>
<feature type="domain" description="OmpR/PhoB-type" evidence="9">
    <location>
        <begin position="122"/>
        <end position="216"/>
    </location>
</feature>
<dbReference type="SMART" id="SM00448">
    <property type="entry name" value="REC"/>
    <property type="match status" value="1"/>
</dbReference>
<dbReference type="SUPFAM" id="SSF46894">
    <property type="entry name" value="C-terminal effector domain of the bipartite response regulators"/>
    <property type="match status" value="1"/>
</dbReference>